<dbReference type="PANTHER" id="PTHR46211:SF1">
    <property type="entry name" value="GLYCEROPHOSPHODIESTER PHOSPHODIESTERASE, CYTOPLASMIC"/>
    <property type="match status" value="1"/>
</dbReference>
<dbReference type="SUPFAM" id="SSF51695">
    <property type="entry name" value="PLC-like phosphodiesterases"/>
    <property type="match status" value="1"/>
</dbReference>
<reference evidence="2" key="1">
    <citation type="journal article" date="2004" name="J. Appl. Microbiol.">
        <title>The aggregation-promoting factor of Lactobacillus crispatus M247 and its genetic locus.</title>
        <authorList>
            <person name="Marcotte H."/>
            <person name="Ferrari S."/>
            <person name="Cesena C."/>
            <person name="Hammarstrom L."/>
            <person name="Morelli L."/>
            <person name="Pozzi G."/>
            <person name="Oggioni M.R."/>
        </authorList>
    </citation>
    <scope>NUCLEOTIDE SEQUENCE</scope>
</reference>
<dbReference type="Gene3D" id="3.20.20.190">
    <property type="entry name" value="Phosphatidylinositol (PI) phosphodiesterase"/>
    <property type="match status" value="1"/>
</dbReference>
<protein>
    <submittedName>
        <fullName evidence="2">Glycerophosphoryldiester phosphodiesterase</fullName>
    </submittedName>
</protein>
<accession>Q5W5U8</accession>
<name>Q5W5U8_9LACO</name>
<dbReference type="PROSITE" id="PS51704">
    <property type="entry name" value="GP_PDE"/>
    <property type="match status" value="1"/>
</dbReference>
<dbReference type="PATRIC" id="fig|47770.36.peg.1898"/>
<dbReference type="GO" id="GO:0008081">
    <property type="term" value="F:phosphoric diester hydrolase activity"/>
    <property type="evidence" value="ECO:0007669"/>
    <property type="project" value="InterPro"/>
</dbReference>
<dbReference type="STRING" id="47770.GCA_001567095_00452"/>
<sequence length="240" mass="27917">MPRERHFFVGEKMTQTIIFAHRGLPVKFAENSLQGFKYAATHGAEGVEFDVHLTKDKVPVVMHDETLDRTTNGTGYIKDYTLSEIRRFRLANGEPVPMLSELFEILQGQDLYVNLEFKTNKIHDEGIEAIVLALAQEYHFVHPIIFSSFNYQTLKNCQRIDPHQQYCFLNKWPVPFPEQFAAKNHFAAIHPHWYLPSKVTQRIWTVDKVSIAKRYFKLGVAGIFTNDFELMNKVKKSQKL</sequence>
<evidence type="ECO:0000259" key="1">
    <source>
        <dbReference type="PROSITE" id="PS51704"/>
    </source>
</evidence>
<dbReference type="EMBL" id="AF492458">
    <property type="protein sequence ID" value="AAQ06504.1"/>
    <property type="molecule type" value="Genomic_DNA"/>
</dbReference>
<organism evidence="2">
    <name type="scientific">Lactobacillus crispatus</name>
    <dbReference type="NCBI Taxonomy" id="47770"/>
    <lineage>
        <taxon>Bacteria</taxon>
        <taxon>Bacillati</taxon>
        <taxon>Bacillota</taxon>
        <taxon>Bacilli</taxon>
        <taxon>Lactobacillales</taxon>
        <taxon>Lactobacillaceae</taxon>
        <taxon>Lactobacillus</taxon>
    </lineage>
</organism>
<dbReference type="Pfam" id="PF03009">
    <property type="entry name" value="GDPD"/>
    <property type="match status" value="1"/>
</dbReference>
<dbReference type="GO" id="GO:0006629">
    <property type="term" value="P:lipid metabolic process"/>
    <property type="evidence" value="ECO:0007669"/>
    <property type="project" value="InterPro"/>
</dbReference>
<feature type="domain" description="GP-PDE" evidence="1">
    <location>
        <begin position="16"/>
        <end position="240"/>
    </location>
</feature>
<dbReference type="InterPro" id="IPR017946">
    <property type="entry name" value="PLC-like_Pdiesterase_TIM-brl"/>
</dbReference>
<dbReference type="PANTHER" id="PTHR46211">
    <property type="entry name" value="GLYCEROPHOSPHORYL DIESTER PHOSPHODIESTERASE"/>
    <property type="match status" value="1"/>
</dbReference>
<evidence type="ECO:0000313" key="2">
    <source>
        <dbReference type="EMBL" id="AAQ06504.1"/>
    </source>
</evidence>
<dbReference type="InterPro" id="IPR030395">
    <property type="entry name" value="GP_PDE_dom"/>
</dbReference>
<proteinExistence type="predicted"/>
<dbReference type="AlphaFoldDB" id="Q5W5U8"/>